<dbReference type="KEGG" id="caua:113088897"/>
<keyword evidence="1" id="KW-0812">Transmembrane</keyword>
<keyword evidence="2" id="KW-1185">Reference proteome</keyword>
<feature type="transmembrane region" description="Helical" evidence="1">
    <location>
        <begin position="126"/>
        <end position="145"/>
    </location>
</feature>
<name>A0A6P6NRY8_CARAU</name>
<dbReference type="Proteomes" id="UP000515129">
    <property type="component" value="Chromosome 6"/>
</dbReference>
<sequence length="257" mass="29534">MHMLKRYLSSALLCNLAERFGIWAFHNYILPCRLISYTLLPYTLPASAVISFIYGFLFWVKKIPHQALNAGREFKQEVMAHPRLVFTHLRGLLPNRFLLLQIPTLHSMLALFLAPWSCFPSLPFTFLPQSFAPLVPLLSLALRFLPRCLSTSTSKKQPERRIQTQPLWSRRRSLLCFQFTGSGGFTKKTADILTDAEPLSSAFFLQLNIELEMDSHREPLQLQKDRLDCEGSLLLNTEVDENLSSPFISDMDVQEED</sequence>
<organism evidence="2 3">
    <name type="scientific">Carassius auratus</name>
    <name type="common">Goldfish</name>
    <dbReference type="NCBI Taxonomy" id="7957"/>
    <lineage>
        <taxon>Eukaryota</taxon>
        <taxon>Metazoa</taxon>
        <taxon>Chordata</taxon>
        <taxon>Craniata</taxon>
        <taxon>Vertebrata</taxon>
        <taxon>Euteleostomi</taxon>
        <taxon>Actinopterygii</taxon>
        <taxon>Neopterygii</taxon>
        <taxon>Teleostei</taxon>
        <taxon>Ostariophysi</taxon>
        <taxon>Cypriniformes</taxon>
        <taxon>Cyprinidae</taxon>
        <taxon>Cyprininae</taxon>
        <taxon>Carassius</taxon>
    </lineage>
</organism>
<proteinExistence type="predicted"/>
<dbReference type="OrthoDB" id="8960301at2759"/>
<dbReference type="RefSeq" id="XP_026111647.1">
    <property type="nucleotide sequence ID" value="XM_026255862.1"/>
</dbReference>
<evidence type="ECO:0000313" key="3">
    <source>
        <dbReference type="RefSeq" id="XP_026111647.1"/>
    </source>
</evidence>
<keyword evidence="1" id="KW-1133">Transmembrane helix</keyword>
<feature type="transmembrane region" description="Helical" evidence="1">
    <location>
        <begin position="35"/>
        <end position="60"/>
    </location>
</feature>
<protein>
    <submittedName>
        <fullName evidence="3">Uncharacterized protein LOC113088897</fullName>
    </submittedName>
</protein>
<gene>
    <name evidence="3" type="primary">LOC113088897</name>
</gene>
<accession>A0A6P6NRY8</accession>
<evidence type="ECO:0000313" key="2">
    <source>
        <dbReference type="Proteomes" id="UP000515129"/>
    </source>
</evidence>
<feature type="transmembrane region" description="Helical" evidence="1">
    <location>
        <begin position="97"/>
        <end position="114"/>
    </location>
</feature>
<evidence type="ECO:0000256" key="1">
    <source>
        <dbReference type="SAM" id="Phobius"/>
    </source>
</evidence>
<reference evidence="3" key="1">
    <citation type="submission" date="2025-08" db="UniProtKB">
        <authorList>
            <consortium name="RefSeq"/>
        </authorList>
    </citation>
    <scope>IDENTIFICATION</scope>
    <source>
        <strain evidence="3">Wakin</strain>
        <tissue evidence="3">Muscle</tissue>
    </source>
</reference>
<dbReference type="AlphaFoldDB" id="A0A6P6NRY8"/>
<dbReference type="GeneID" id="113088897"/>
<keyword evidence="1" id="KW-0472">Membrane</keyword>